<evidence type="ECO:0008006" key="3">
    <source>
        <dbReference type="Google" id="ProtNLM"/>
    </source>
</evidence>
<name>A0A7W9YUF7_9HYPH</name>
<sequence length="267" mass="30685">MDSPRSDDLVNIVCMKWGTLYGPEYVNNLRRGVARHLHRPHRFVCFTDDTSGLDASVEALPLPEFELPEGTGDRRWRKLSLFKKELADLKGTTLFLDLDLVVIDDLEPFFQLPSEFLIIRDDDLFRSKPLRRVNPKRDRFLHSVGNSSVFRYEIGAASYIYDAYVADPQSAHANYEISQQFQSAQLALHGQLQYWPKEWCVSFKNACVPRYLKSYLQDPRPPADAKIVVFAGSPKMSEVLEGGGQKWYRRIGNVDWLRDAWGGLQQA</sequence>
<organism evidence="1 2">
    <name type="scientific">Pseudorhizobium flavum</name>
    <dbReference type="NCBI Taxonomy" id="1335061"/>
    <lineage>
        <taxon>Bacteria</taxon>
        <taxon>Pseudomonadati</taxon>
        <taxon>Pseudomonadota</taxon>
        <taxon>Alphaproteobacteria</taxon>
        <taxon>Hyphomicrobiales</taxon>
        <taxon>Rhizobiaceae</taxon>
        <taxon>Rhizobium/Agrobacterium group</taxon>
        <taxon>Pseudorhizobium</taxon>
    </lineage>
</organism>
<protein>
    <recommendedName>
        <fullName evidence="3">Glycosyltransferase</fullName>
    </recommendedName>
</protein>
<dbReference type="EMBL" id="JACHEJ010000001">
    <property type="protein sequence ID" value="MBB6178524.1"/>
    <property type="molecule type" value="Genomic_DNA"/>
</dbReference>
<evidence type="ECO:0000313" key="1">
    <source>
        <dbReference type="EMBL" id="MBB6178524.1"/>
    </source>
</evidence>
<dbReference type="RefSeq" id="WP_077546709.1">
    <property type="nucleotide sequence ID" value="NZ_JACHEJ010000001.1"/>
</dbReference>
<comment type="caution">
    <text evidence="1">The sequence shown here is derived from an EMBL/GenBank/DDBJ whole genome shotgun (WGS) entry which is preliminary data.</text>
</comment>
<proteinExistence type="predicted"/>
<dbReference type="InterPro" id="IPR029044">
    <property type="entry name" value="Nucleotide-diphossugar_trans"/>
</dbReference>
<accession>A0A7W9YUF7</accession>
<keyword evidence="2" id="KW-1185">Reference proteome</keyword>
<dbReference type="SUPFAM" id="SSF53448">
    <property type="entry name" value="Nucleotide-diphospho-sugar transferases"/>
    <property type="match status" value="1"/>
</dbReference>
<reference evidence="1 2" key="1">
    <citation type="submission" date="2020-08" db="EMBL/GenBank/DDBJ databases">
        <title>Genomic Encyclopedia of Type Strains, Phase IV (KMG-IV): sequencing the most valuable type-strain genomes for metagenomic binning, comparative biology and taxonomic classification.</title>
        <authorList>
            <person name="Goeker M."/>
        </authorList>
    </citation>
    <scope>NUCLEOTIDE SEQUENCE [LARGE SCALE GENOMIC DNA]</scope>
    <source>
        <strain evidence="1 2">DSM 102134</strain>
    </source>
</reference>
<dbReference type="AlphaFoldDB" id="A0A7W9YUF7"/>
<gene>
    <name evidence="1" type="ORF">HNQ75_000467</name>
</gene>
<evidence type="ECO:0000313" key="2">
    <source>
        <dbReference type="Proteomes" id="UP000535501"/>
    </source>
</evidence>
<dbReference type="Proteomes" id="UP000535501">
    <property type="component" value="Unassembled WGS sequence"/>
</dbReference>